<dbReference type="SUPFAM" id="SSF56672">
    <property type="entry name" value="DNA/RNA polymerases"/>
    <property type="match status" value="1"/>
</dbReference>
<dbReference type="InterPro" id="IPR036397">
    <property type="entry name" value="RNaseH_sf"/>
</dbReference>
<dbReference type="PANTHER" id="PTHR11439">
    <property type="entry name" value="GAG-POL-RELATED RETROTRANSPOSON"/>
    <property type="match status" value="1"/>
</dbReference>
<dbReference type="GO" id="GO:0003676">
    <property type="term" value="F:nucleic acid binding"/>
    <property type="evidence" value="ECO:0007669"/>
    <property type="project" value="InterPro"/>
</dbReference>
<feature type="compositionally biased region" description="Basic residues" evidence="1">
    <location>
        <begin position="249"/>
        <end position="263"/>
    </location>
</feature>
<dbReference type="Pfam" id="PF07727">
    <property type="entry name" value="RVT_2"/>
    <property type="match status" value="1"/>
</dbReference>
<dbReference type="PROSITE" id="PS50994">
    <property type="entry name" value="INTEGRASE"/>
    <property type="match status" value="1"/>
</dbReference>
<gene>
    <name evidence="3" type="ORF">CXB51_035172</name>
</gene>
<reference evidence="3 4" key="1">
    <citation type="journal article" date="2021" name="bioRxiv">
        <title>The Gossypium anomalum genome as a resource for cotton improvement and evolutionary analysis of hybrid incompatibility.</title>
        <authorList>
            <person name="Grover C.E."/>
            <person name="Yuan D."/>
            <person name="Arick M.A."/>
            <person name="Miller E.R."/>
            <person name="Hu G."/>
            <person name="Peterson D.G."/>
            <person name="Wendel J.F."/>
            <person name="Udall J.A."/>
        </authorList>
    </citation>
    <scope>NUCLEOTIDE SEQUENCE [LARGE SCALE GENOMIC DNA]</scope>
    <source>
        <strain evidence="3">JFW-Udall</strain>
        <tissue evidence="3">Leaf</tissue>
    </source>
</reference>
<feature type="region of interest" description="Disordered" evidence="1">
    <location>
        <begin position="227"/>
        <end position="263"/>
    </location>
</feature>
<dbReference type="Pfam" id="PF25597">
    <property type="entry name" value="SH3_retrovirus"/>
    <property type="match status" value="1"/>
</dbReference>
<feature type="compositionally biased region" description="Polar residues" evidence="1">
    <location>
        <begin position="685"/>
        <end position="700"/>
    </location>
</feature>
<dbReference type="CDD" id="cd09272">
    <property type="entry name" value="RNase_HI_RT_Ty1"/>
    <property type="match status" value="1"/>
</dbReference>
<dbReference type="PANTHER" id="PTHR11439:SF455">
    <property type="entry name" value="RLK (RECEPTOR-LIKE PROTEIN KINASE) 8, PUTATIVE-RELATED"/>
    <property type="match status" value="1"/>
</dbReference>
<proteinExistence type="predicted"/>
<comment type="caution">
    <text evidence="3">The sequence shown here is derived from an EMBL/GenBank/DDBJ whole genome shotgun (WGS) entry which is preliminary data.</text>
</comment>
<dbReference type="InterPro" id="IPR057670">
    <property type="entry name" value="SH3_retrovirus"/>
</dbReference>
<feature type="region of interest" description="Disordered" evidence="1">
    <location>
        <begin position="685"/>
        <end position="710"/>
    </location>
</feature>
<protein>
    <recommendedName>
        <fullName evidence="2">Integrase catalytic domain-containing protein</fullName>
    </recommendedName>
</protein>
<dbReference type="OrthoDB" id="694440at2759"/>
<evidence type="ECO:0000313" key="4">
    <source>
        <dbReference type="Proteomes" id="UP000701853"/>
    </source>
</evidence>
<dbReference type="SUPFAM" id="SSF53098">
    <property type="entry name" value="Ribonuclease H-like"/>
    <property type="match status" value="1"/>
</dbReference>
<dbReference type="Proteomes" id="UP000701853">
    <property type="component" value="Chromosome 13"/>
</dbReference>
<feature type="compositionally biased region" description="Polar residues" evidence="1">
    <location>
        <begin position="15"/>
        <end position="29"/>
    </location>
</feature>
<dbReference type="InterPro" id="IPR043502">
    <property type="entry name" value="DNA/RNA_pol_sf"/>
</dbReference>
<evidence type="ECO:0000259" key="2">
    <source>
        <dbReference type="PROSITE" id="PS50994"/>
    </source>
</evidence>
<evidence type="ECO:0000256" key="1">
    <source>
        <dbReference type="SAM" id="MobiDB-lite"/>
    </source>
</evidence>
<dbReference type="InterPro" id="IPR013103">
    <property type="entry name" value="RVT_2"/>
</dbReference>
<dbReference type="EMBL" id="JAHUZN010000013">
    <property type="protein sequence ID" value="KAG8473223.1"/>
    <property type="molecule type" value="Genomic_DNA"/>
</dbReference>
<keyword evidence="4" id="KW-1185">Reference proteome</keyword>
<dbReference type="InterPro" id="IPR012337">
    <property type="entry name" value="RNaseH-like_sf"/>
</dbReference>
<dbReference type="AlphaFoldDB" id="A0A8J5XQP7"/>
<feature type="compositionally biased region" description="Low complexity" evidence="1">
    <location>
        <begin position="227"/>
        <end position="239"/>
    </location>
</feature>
<dbReference type="GO" id="GO:0015074">
    <property type="term" value="P:DNA integration"/>
    <property type="evidence" value="ECO:0007669"/>
    <property type="project" value="InterPro"/>
</dbReference>
<feature type="region of interest" description="Disordered" evidence="1">
    <location>
        <begin position="1"/>
        <end position="32"/>
    </location>
</feature>
<dbReference type="InterPro" id="IPR001584">
    <property type="entry name" value="Integrase_cat-core"/>
</dbReference>
<feature type="domain" description="Integrase catalytic" evidence="2">
    <location>
        <begin position="473"/>
        <end position="564"/>
    </location>
</feature>
<dbReference type="Gene3D" id="3.30.420.10">
    <property type="entry name" value="Ribonuclease H-like superfamily/Ribonuclease H"/>
    <property type="match status" value="1"/>
</dbReference>
<evidence type="ECO:0000313" key="3">
    <source>
        <dbReference type="EMBL" id="KAG8473223.1"/>
    </source>
</evidence>
<sequence length="1258" mass="140418">MATEAVFRNDDDTHQSFNTTAPGDGSSPNPGLGSLRRVCQFPKHGTVKLGNRNFLLWKQQVMLILEGYGLHKFVLGTIATPPWSVVDTNGVLVPNPEFLFHIQQDKLLASWLLSTVSDDILVHLSGARTSFEVWDSVLRRFASKSTLAISTLRHSLYSQKKGSLTVKEYLAKVSIVLAGLPVEFESIHIVASAMNVSLNLLAEMLLDCETRQQDLVSNMSLQVNVAQQNGSTSSSTGQSAKDFGTSYRGRGRSSRGRGRGRKFFHNKPQCQLCGRIGHTVQKCYYRFDESFEGVSDQPMQDPFCKQIRCIIVNKGYVPQTARSGILTQVPTGSLWETVCQYLWLTLVPFAGDNQVYFEFYPQHCFVKDIKTRIVLLEGRMHNGLYQFDLCNSKRLQNSEVSAVTACTDSCRSSRVNHDDSSAMAYTACLKSSTASSCVFDLWHKRPGHPCIKTVIAVLNKNNIAFNNCKLSSSDWGGEFRCFPKVLAQLGIHHRFSCPNSSEQNGLVERKHRHIVDVGLTLLAQAQVPLRFWVHAFISAVYLINRLPTSVLGGKSPYEVLHKAPPPYMHLRIFGCRCYPYLRPFNTHKLQCRSRPCVFLGYSSIHKGYKCMDDTGKLFVSRHVVFDEAVFPFATLASPDSSVSAITSSQFQHHESLVPVIRYPSDLHSSGSANSRSATIQPGLTTTMLSPIPASSTQVSPSPAEVSPQGSQMVSSSVPVAKSIPAPPVNTHPMQTRSKSGIFKPRVFSAEVGVSEPTTIEEALSSKEWALAAQQEFDALLRNQTWDLVPLPTNWRAVGCKWVFKLKRHADGSIARYKRRLVVKGYLQEAGIDFHETFSLVVKPTTIRVVLTLALDIDNAFLNGDLSKEIYMVQPPGFEQKCGDQNLVCKLKKALYGLKQAPRAWFSKLRDFLLRSQFVLTKSDSSLFVRKTKDVCLYVLVYVDDIIVTGNDKGSIDEFVTILNTTFSLKDLRPLSYFLGIEVLPTTEGLFLSQQKYVLNLLRRAKMDQATGSPTPMVTSCVLSCHVGSAVENASDYRSIVGALQYVVITRPDIAFAVNKVCQFMHQPLDQHFKAVKRILRYLQNTMDYGLHFTRAVNLDLVGYSDANWGTDVDDRRSTTGFCVFLEGNSVAWGFKKQKVVSRSTAEAEYRGLAHTVTEMLHISPTHKTAVWCDNSGAVAVSANPVLHSKFKHVDLDLFFVRERVAAERLQVEYVPAQEQITDVFTKLLSAPLFTKFRSCLKLIAKPGQLAVMRKLEAY</sequence>
<organism evidence="3 4">
    <name type="scientific">Gossypium anomalum</name>
    <dbReference type="NCBI Taxonomy" id="47600"/>
    <lineage>
        <taxon>Eukaryota</taxon>
        <taxon>Viridiplantae</taxon>
        <taxon>Streptophyta</taxon>
        <taxon>Embryophyta</taxon>
        <taxon>Tracheophyta</taxon>
        <taxon>Spermatophyta</taxon>
        <taxon>Magnoliopsida</taxon>
        <taxon>eudicotyledons</taxon>
        <taxon>Gunneridae</taxon>
        <taxon>Pentapetalae</taxon>
        <taxon>rosids</taxon>
        <taxon>malvids</taxon>
        <taxon>Malvales</taxon>
        <taxon>Malvaceae</taxon>
        <taxon>Malvoideae</taxon>
        <taxon>Gossypium</taxon>
    </lineage>
</organism>
<name>A0A8J5XQP7_9ROSI</name>
<accession>A0A8J5XQP7</accession>